<dbReference type="Proteomes" id="UP000316747">
    <property type="component" value="Unassembled WGS sequence"/>
</dbReference>
<evidence type="ECO:0000313" key="3">
    <source>
        <dbReference type="Proteomes" id="UP000316747"/>
    </source>
</evidence>
<feature type="compositionally biased region" description="Gly residues" evidence="1">
    <location>
        <begin position="237"/>
        <end position="262"/>
    </location>
</feature>
<feature type="region of interest" description="Disordered" evidence="1">
    <location>
        <begin position="223"/>
        <end position="285"/>
    </location>
</feature>
<feature type="compositionally biased region" description="Gly residues" evidence="1">
    <location>
        <begin position="271"/>
        <end position="284"/>
    </location>
</feature>
<sequence>MMPAGVGHEAWRGDLPLTIRFNPPPGWPAPPATWLPSDDWLPDPAWPAPPDGWSWWTVTARPANPAGPQVTVRSGRPSFPVATRAAQSTVSLAALFPERAREGASYGTGQTGYAAERAPAPAMRTKAGREYYVPASARAESMLDESGPHHLATGALDEGTVAHAAADVAAASDEAAAAPPGIRLSPLLRLVRDGSGVRAQFKVGGPAALALSEVLAPAVEAAVGRSDPGSAGTARGSAGGGDGARAGSGTGTGSGSGTGAGRRGFFRWRGARGGSGGSAGGGGPVNTPVVGVEIASLTKRALDARRDQDLDAALAVERDLLSLHRRSFPSIRRPVVPPLPPLDPDEEAAVRQRCLESALGGVERPSRGELAAARASSAEPAEKLLQASRVARDLHSQRRQALADAAWLLLSAHDPATVVAVVDEALRLSRADLTCLDAGTDATTNRAYVTVLLRFAPMVVVADEVVEGSNGRRSRRPRTPRERQQVYAAGLASAVLAATKQVDSVAPGADDVNVVVVRPTRNNAGVEPIYVGTFDREDVALRHPEADPLPLLVASAAPDGIRLLGPDREVTALDPARDVDRSLHEIVAACRSALNPATR</sequence>
<dbReference type="AlphaFoldDB" id="A0A543H8K3"/>
<evidence type="ECO:0000256" key="1">
    <source>
        <dbReference type="SAM" id="MobiDB-lite"/>
    </source>
</evidence>
<gene>
    <name evidence="2" type="ORF">FBY41_4616</name>
</gene>
<proteinExistence type="predicted"/>
<dbReference type="EMBL" id="VFPM01000006">
    <property type="protein sequence ID" value="TQM54579.1"/>
    <property type="molecule type" value="Genomic_DNA"/>
</dbReference>
<evidence type="ECO:0000313" key="2">
    <source>
        <dbReference type="EMBL" id="TQM54579.1"/>
    </source>
</evidence>
<name>A0A543H8K3_9MICO</name>
<accession>A0A543H8K3</accession>
<reference evidence="2 3" key="1">
    <citation type="submission" date="2019-06" db="EMBL/GenBank/DDBJ databases">
        <title>Genome sequencing of plant associated microbes to promote plant fitness in Sorghum bicolor and Oryza sativa.</title>
        <authorList>
            <person name="Coleman-Derr D."/>
        </authorList>
    </citation>
    <scope>NUCLEOTIDE SEQUENCE [LARGE SCALE GENOMIC DNA]</scope>
    <source>
        <strain evidence="2 3">KV-663</strain>
    </source>
</reference>
<protein>
    <submittedName>
        <fullName evidence="2">Uncharacterized protein</fullName>
    </submittedName>
</protein>
<comment type="caution">
    <text evidence="2">The sequence shown here is derived from an EMBL/GenBank/DDBJ whole genome shotgun (WGS) entry which is preliminary data.</text>
</comment>
<organism evidence="2 3">
    <name type="scientific">Humibacillus xanthopallidus</name>
    <dbReference type="NCBI Taxonomy" id="412689"/>
    <lineage>
        <taxon>Bacteria</taxon>
        <taxon>Bacillati</taxon>
        <taxon>Actinomycetota</taxon>
        <taxon>Actinomycetes</taxon>
        <taxon>Micrococcales</taxon>
        <taxon>Intrasporangiaceae</taxon>
        <taxon>Humibacillus</taxon>
    </lineage>
</organism>
<keyword evidence="3" id="KW-1185">Reference proteome</keyword>